<dbReference type="SUPFAM" id="SSF53671">
    <property type="entry name" value="Aspartate/ornithine carbamoyltransferase"/>
    <property type="match status" value="1"/>
</dbReference>
<dbReference type="RefSeq" id="WP_071062496.1">
    <property type="nucleotide sequence ID" value="NZ_MKIE01000003.1"/>
</dbReference>
<dbReference type="EC" id="2.1.3.3" evidence="3 7"/>
<dbReference type="STRING" id="39480.EUAN_11050"/>
<evidence type="ECO:0000313" key="10">
    <source>
        <dbReference type="EMBL" id="OHW62540.1"/>
    </source>
</evidence>
<feature type="binding site" evidence="7">
    <location>
        <position position="108"/>
    </location>
    <ligand>
        <name>carbamoyl phosphate</name>
        <dbReference type="ChEBI" id="CHEBI:58228"/>
    </ligand>
</feature>
<dbReference type="Pfam" id="PF00185">
    <property type="entry name" value="OTCace"/>
    <property type="match status" value="1"/>
</dbReference>
<dbReference type="OrthoDB" id="9802587at2"/>
<proteinExistence type="inferred from homology"/>
<dbReference type="InterPro" id="IPR006130">
    <property type="entry name" value="Asp/Orn_carbamoylTrfase"/>
</dbReference>
<dbReference type="AlphaFoldDB" id="A0A1S1V812"/>
<feature type="binding site" evidence="7">
    <location>
        <position position="316"/>
    </location>
    <ligand>
        <name>carbamoyl phosphate</name>
        <dbReference type="ChEBI" id="CHEBI:58228"/>
    </ligand>
</feature>
<dbReference type="Pfam" id="PF02729">
    <property type="entry name" value="OTCace_N"/>
    <property type="match status" value="1"/>
</dbReference>
<evidence type="ECO:0000259" key="8">
    <source>
        <dbReference type="Pfam" id="PF00185"/>
    </source>
</evidence>
<evidence type="ECO:0000256" key="5">
    <source>
        <dbReference type="ARBA" id="ARBA00022679"/>
    </source>
</evidence>
<feature type="domain" description="Aspartate/ornithine carbamoyltransferase carbamoyl-P binding" evidence="9">
    <location>
        <begin position="8"/>
        <end position="148"/>
    </location>
</feature>
<dbReference type="HAMAP" id="MF_01109">
    <property type="entry name" value="OTCase"/>
    <property type="match status" value="1"/>
</dbReference>
<feature type="binding site" evidence="7">
    <location>
        <begin position="235"/>
        <end position="236"/>
    </location>
    <ligand>
        <name>L-ornithine</name>
        <dbReference type="ChEBI" id="CHEBI:46911"/>
    </ligand>
</feature>
<evidence type="ECO:0000256" key="1">
    <source>
        <dbReference type="ARBA" id="ARBA00004496"/>
    </source>
</evidence>
<evidence type="ECO:0000256" key="7">
    <source>
        <dbReference type="HAMAP-Rule" id="MF_01109"/>
    </source>
</evidence>
<feature type="binding site" evidence="7">
    <location>
        <begin position="271"/>
        <end position="272"/>
    </location>
    <ligand>
        <name>carbamoyl phosphate</name>
        <dbReference type="ChEBI" id="CHEBI:58228"/>
    </ligand>
</feature>
<organism evidence="10 11">
    <name type="scientific">Andreesenia angusta</name>
    <dbReference type="NCBI Taxonomy" id="39480"/>
    <lineage>
        <taxon>Bacteria</taxon>
        <taxon>Bacillati</taxon>
        <taxon>Bacillota</taxon>
        <taxon>Tissierellia</taxon>
        <taxon>Tissierellales</taxon>
        <taxon>Gottschalkiaceae</taxon>
        <taxon>Andreesenia</taxon>
    </lineage>
</organism>
<feature type="binding site" evidence="7">
    <location>
        <position position="84"/>
    </location>
    <ligand>
        <name>carbamoyl phosphate</name>
        <dbReference type="ChEBI" id="CHEBI:58228"/>
    </ligand>
</feature>
<keyword evidence="4 7" id="KW-0963">Cytoplasm</keyword>
<feature type="binding site" evidence="7">
    <location>
        <begin position="57"/>
        <end position="60"/>
    </location>
    <ligand>
        <name>carbamoyl phosphate</name>
        <dbReference type="ChEBI" id="CHEBI:58228"/>
    </ligand>
</feature>
<sequence length="331" mass="36876">MAFNLKGRNFLKLLDFTPKEIEYLIELAADLKKLKYAGIKPRNLEGKNVALIFEKPSTRTRCAFVVAAVDEGAHPEYLGKDDIQLGKKESVKDTARVLGRMFDGIEFRGFSHETVEELGAYAGVPVWNGLTDKFHPTQILADFLTIKEHKGYLKGIKFAYVGDGRNNMANSLMIGAAKMGMDFRIVAPESLFPEEELVEESKKIAAETGAKLTFTSSVDEGVAGADVVYTDVWVSMGEEDQFEERINLLKAYQVNAEMMSKADSSALFMHCLPAFHDRETLVGEDVYQKYGMDALEVTDEVFEGPQSVVFDEAENRMHTIKAIMVATLGNQ</sequence>
<feature type="binding site" evidence="7">
    <location>
        <position position="231"/>
    </location>
    <ligand>
        <name>L-ornithine</name>
        <dbReference type="ChEBI" id="CHEBI:46911"/>
    </ligand>
</feature>
<gene>
    <name evidence="10" type="primary">argF</name>
    <name evidence="10" type="ORF">EUAN_11050</name>
</gene>
<comment type="caution">
    <text evidence="10">The sequence shown here is derived from an EMBL/GenBank/DDBJ whole genome shotgun (WGS) entry which is preliminary data.</text>
</comment>
<dbReference type="EMBL" id="MKIE01000003">
    <property type="protein sequence ID" value="OHW62540.1"/>
    <property type="molecule type" value="Genomic_DNA"/>
</dbReference>
<feature type="domain" description="Aspartate/ornithine carbamoyltransferase Asp/Orn-binding" evidence="8">
    <location>
        <begin position="154"/>
        <end position="326"/>
    </location>
</feature>
<evidence type="ECO:0000256" key="2">
    <source>
        <dbReference type="ARBA" id="ARBA00007805"/>
    </source>
</evidence>
<evidence type="ECO:0000259" key="9">
    <source>
        <dbReference type="Pfam" id="PF02729"/>
    </source>
</evidence>
<dbReference type="NCBIfam" id="NF003286">
    <property type="entry name" value="PRK04284.1"/>
    <property type="match status" value="1"/>
</dbReference>
<evidence type="ECO:0000256" key="4">
    <source>
        <dbReference type="ARBA" id="ARBA00022490"/>
    </source>
</evidence>
<dbReference type="InterPro" id="IPR006131">
    <property type="entry name" value="Asp_carbamoyltransf_Asp/Orn-bd"/>
</dbReference>
<dbReference type="NCBIfam" id="TIGR00658">
    <property type="entry name" value="orni_carb_tr"/>
    <property type="match status" value="1"/>
</dbReference>
<dbReference type="GO" id="GO:0019240">
    <property type="term" value="P:citrulline biosynthetic process"/>
    <property type="evidence" value="ECO:0007669"/>
    <property type="project" value="TreeGrafter"/>
</dbReference>
<dbReference type="Proteomes" id="UP000180254">
    <property type="component" value="Unassembled WGS sequence"/>
</dbReference>
<comment type="similarity">
    <text evidence="2 7">Belongs to the aspartate/ornithine carbamoyltransferase superfamily. OTCase family.</text>
</comment>
<dbReference type="PRINTS" id="PR00100">
    <property type="entry name" value="AOTCASE"/>
</dbReference>
<reference evidence="10 11" key="1">
    <citation type="submission" date="2016-09" db="EMBL/GenBank/DDBJ databases">
        <title>Genome sequence of Eubacterium angustum.</title>
        <authorList>
            <person name="Poehlein A."/>
            <person name="Daniel R."/>
        </authorList>
    </citation>
    <scope>NUCLEOTIDE SEQUENCE [LARGE SCALE GENOMIC DNA]</scope>
    <source>
        <strain evidence="10 11">DSM 1989</strain>
    </source>
</reference>
<dbReference type="PRINTS" id="PR00102">
    <property type="entry name" value="OTCASE"/>
</dbReference>
<dbReference type="FunFam" id="3.40.50.1370:FF:000008">
    <property type="entry name" value="Ornithine carbamoyltransferase"/>
    <property type="match status" value="1"/>
</dbReference>
<dbReference type="GO" id="GO:0004585">
    <property type="term" value="F:ornithine carbamoyltransferase activity"/>
    <property type="evidence" value="ECO:0007669"/>
    <property type="project" value="UniProtKB-UniRule"/>
</dbReference>
<dbReference type="GO" id="GO:0042450">
    <property type="term" value="P:L-arginine biosynthetic process via ornithine"/>
    <property type="evidence" value="ECO:0007669"/>
    <property type="project" value="UniProtKB-UniRule"/>
</dbReference>
<feature type="binding site" evidence="7">
    <location>
        <position position="167"/>
    </location>
    <ligand>
        <name>L-ornithine</name>
        <dbReference type="ChEBI" id="CHEBI:46911"/>
    </ligand>
</feature>
<dbReference type="PANTHER" id="PTHR45753:SF1">
    <property type="entry name" value="ORNITHINE CARBAMOYLTRANSFERASE, CATABOLIC"/>
    <property type="match status" value="1"/>
</dbReference>
<comment type="catalytic activity">
    <reaction evidence="6 7">
        <text>carbamoyl phosphate + L-ornithine = L-citrulline + phosphate + H(+)</text>
        <dbReference type="Rhea" id="RHEA:19513"/>
        <dbReference type="ChEBI" id="CHEBI:15378"/>
        <dbReference type="ChEBI" id="CHEBI:43474"/>
        <dbReference type="ChEBI" id="CHEBI:46911"/>
        <dbReference type="ChEBI" id="CHEBI:57743"/>
        <dbReference type="ChEBI" id="CHEBI:58228"/>
        <dbReference type="EC" id="2.1.3.3"/>
    </reaction>
</comment>
<dbReference type="InterPro" id="IPR002292">
    <property type="entry name" value="Orn/put_carbamltrans"/>
</dbReference>
<dbReference type="Gene3D" id="3.40.50.1370">
    <property type="entry name" value="Aspartate/ornithine carbamoyltransferase"/>
    <property type="match status" value="2"/>
</dbReference>
<keyword evidence="11" id="KW-1185">Reference proteome</keyword>
<dbReference type="InterPro" id="IPR006132">
    <property type="entry name" value="Asp/Orn_carbamoyltranf_P-bd"/>
</dbReference>
<evidence type="ECO:0000256" key="3">
    <source>
        <dbReference type="ARBA" id="ARBA00013007"/>
    </source>
</evidence>
<dbReference type="GO" id="GO:0016597">
    <property type="term" value="F:amino acid binding"/>
    <property type="evidence" value="ECO:0007669"/>
    <property type="project" value="InterPro"/>
</dbReference>
<protein>
    <recommendedName>
        <fullName evidence="3 7">Ornithine carbamoyltransferase</fullName>
        <shortName evidence="7">OTCase</shortName>
        <ecNumber evidence="3 7">2.1.3.3</ecNumber>
    </recommendedName>
</protein>
<evidence type="ECO:0000256" key="6">
    <source>
        <dbReference type="ARBA" id="ARBA00048772"/>
    </source>
</evidence>
<name>A0A1S1V812_9FIRM</name>
<feature type="binding site" evidence="7">
    <location>
        <begin position="135"/>
        <end position="138"/>
    </location>
    <ligand>
        <name>carbamoyl phosphate</name>
        <dbReference type="ChEBI" id="CHEBI:58228"/>
    </ligand>
</feature>
<accession>A0A1S1V812</accession>
<dbReference type="NCBIfam" id="NF001986">
    <property type="entry name" value="PRK00779.1"/>
    <property type="match status" value="1"/>
</dbReference>
<dbReference type="PROSITE" id="PS00097">
    <property type="entry name" value="CARBAMOYLTRANSFERASE"/>
    <property type="match status" value="1"/>
</dbReference>
<dbReference type="InterPro" id="IPR024904">
    <property type="entry name" value="OTCase_ArgI"/>
</dbReference>
<keyword evidence="5 7" id="KW-0808">Transferase</keyword>
<dbReference type="InterPro" id="IPR036901">
    <property type="entry name" value="Asp/Orn_carbamoylTrfase_sf"/>
</dbReference>
<evidence type="ECO:0000313" key="11">
    <source>
        <dbReference type="Proteomes" id="UP000180254"/>
    </source>
</evidence>
<dbReference type="GO" id="GO:0005737">
    <property type="term" value="C:cytoplasm"/>
    <property type="evidence" value="ECO:0007669"/>
    <property type="project" value="UniProtKB-SubCell"/>
</dbReference>
<comment type="subcellular location">
    <subcellularLocation>
        <location evidence="1 7">Cytoplasm</location>
    </subcellularLocation>
</comment>
<dbReference type="PANTHER" id="PTHR45753">
    <property type="entry name" value="ORNITHINE CARBAMOYLTRANSFERASE, MITOCHONDRIAL"/>
    <property type="match status" value="1"/>
</dbReference>